<feature type="region of interest" description="Disordered" evidence="1">
    <location>
        <begin position="105"/>
        <end position="134"/>
    </location>
</feature>
<comment type="caution">
    <text evidence="2">The sequence shown here is derived from an EMBL/GenBank/DDBJ whole genome shotgun (WGS) entry which is preliminary data.</text>
</comment>
<dbReference type="EMBL" id="VRMN01000016">
    <property type="protein sequence ID" value="KAA8491092.1"/>
    <property type="molecule type" value="Genomic_DNA"/>
</dbReference>
<accession>A0A5J4YJ61</accession>
<organism evidence="2 3">
    <name type="scientific">Porphyridium purpureum</name>
    <name type="common">Red alga</name>
    <name type="synonym">Porphyridium cruentum</name>
    <dbReference type="NCBI Taxonomy" id="35688"/>
    <lineage>
        <taxon>Eukaryota</taxon>
        <taxon>Rhodophyta</taxon>
        <taxon>Bangiophyceae</taxon>
        <taxon>Porphyridiales</taxon>
        <taxon>Porphyridiaceae</taxon>
        <taxon>Porphyridium</taxon>
    </lineage>
</organism>
<evidence type="ECO:0000313" key="3">
    <source>
        <dbReference type="Proteomes" id="UP000324585"/>
    </source>
</evidence>
<proteinExistence type="predicted"/>
<reference evidence="3" key="1">
    <citation type="journal article" date="2019" name="Nat. Commun.">
        <title>Expansion of phycobilisome linker gene families in mesophilic red algae.</title>
        <authorList>
            <person name="Lee J."/>
            <person name="Kim D."/>
            <person name="Bhattacharya D."/>
            <person name="Yoon H.S."/>
        </authorList>
    </citation>
    <scope>NUCLEOTIDE SEQUENCE [LARGE SCALE GENOMIC DNA]</scope>
    <source>
        <strain evidence="3">CCMP 1328</strain>
    </source>
</reference>
<keyword evidence="3" id="KW-1185">Reference proteome</keyword>
<gene>
    <name evidence="2" type="ORF">FVE85_4509</name>
</gene>
<evidence type="ECO:0000256" key="1">
    <source>
        <dbReference type="SAM" id="MobiDB-lite"/>
    </source>
</evidence>
<dbReference type="AlphaFoldDB" id="A0A5J4YJ61"/>
<protein>
    <submittedName>
        <fullName evidence="2">Uncharacterized protein</fullName>
    </submittedName>
</protein>
<feature type="compositionally biased region" description="Low complexity" evidence="1">
    <location>
        <begin position="110"/>
        <end position="124"/>
    </location>
</feature>
<evidence type="ECO:0000313" key="2">
    <source>
        <dbReference type="EMBL" id="KAA8491092.1"/>
    </source>
</evidence>
<dbReference type="Proteomes" id="UP000324585">
    <property type="component" value="Unassembled WGS sequence"/>
</dbReference>
<name>A0A5J4YJ61_PORPP</name>
<sequence>MSQIKDSARSEAESRTEERILGQEFVSTAAAIQAIKQQRQAGVFDSQTHVNTRKNRAITYERCHILRVSRCVSDCQDPDGALEFVRDFFDPYDDVPFWLVPNLKDNPGRSPVSSLSSCDSSLSSKGLKHVSISL</sequence>